<feature type="domain" description="Methyltransferase" evidence="2">
    <location>
        <begin position="49"/>
        <end position="140"/>
    </location>
</feature>
<evidence type="ECO:0000313" key="3">
    <source>
        <dbReference type="EMBL" id="KOO43527.1"/>
    </source>
</evidence>
<comment type="caution">
    <text evidence="3">The sequence shown here is derived from an EMBL/GenBank/DDBJ whole genome shotgun (WGS) entry which is preliminary data.</text>
</comment>
<name>A0A0M0KY45_9BACI</name>
<dbReference type="Proteomes" id="UP000037558">
    <property type="component" value="Unassembled WGS sequence"/>
</dbReference>
<dbReference type="EMBL" id="LILC01000021">
    <property type="protein sequence ID" value="KOO43527.1"/>
    <property type="molecule type" value="Genomic_DNA"/>
</dbReference>
<keyword evidence="4" id="KW-1185">Reference proteome</keyword>
<dbReference type="AlphaFoldDB" id="A0A0M0KY45"/>
<dbReference type="PANTHER" id="PTHR43861">
    <property type="entry name" value="TRANS-ACONITATE 2-METHYLTRANSFERASE-RELATED"/>
    <property type="match status" value="1"/>
</dbReference>
<dbReference type="STRING" id="284581.AMD01_16075"/>
<evidence type="ECO:0000259" key="2">
    <source>
        <dbReference type="Pfam" id="PF13649"/>
    </source>
</evidence>
<dbReference type="Gene3D" id="3.40.50.150">
    <property type="entry name" value="Vaccinia Virus protein VP39"/>
    <property type="match status" value="1"/>
</dbReference>
<keyword evidence="3" id="KW-0489">Methyltransferase</keyword>
<reference evidence="4" key="1">
    <citation type="submission" date="2015-08" db="EMBL/GenBank/DDBJ databases">
        <title>Fjat-14210 dsm16467.</title>
        <authorList>
            <person name="Liu B."/>
            <person name="Wang J."/>
            <person name="Zhu Y."/>
            <person name="Liu G."/>
            <person name="Chen Q."/>
            <person name="Chen Z."/>
            <person name="Lan J."/>
            <person name="Che J."/>
            <person name="Ge C."/>
            <person name="Shi H."/>
            <person name="Pan Z."/>
            <person name="Liu X."/>
        </authorList>
    </citation>
    <scope>NUCLEOTIDE SEQUENCE [LARGE SCALE GENOMIC DNA]</scope>
    <source>
        <strain evidence="4">DSM 16467</strain>
    </source>
</reference>
<evidence type="ECO:0000313" key="4">
    <source>
        <dbReference type="Proteomes" id="UP000037558"/>
    </source>
</evidence>
<accession>A0A0M0KY45</accession>
<dbReference type="InterPro" id="IPR041698">
    <property type="entry name" value="Methyltransf_25"/>
</dbReference>
<proteinExistence type="predicted"/>
<dbReference type="PATRIC" id="fig|284581.3.peg.1226"/>
<dbReference type="OrthoDB" id="9791837at2"/>
<dbReference type="GO" id="GO:0008168">
    <property type="term" value="F:methyltransferase activity"/>
    <property type="evidence" value="ECO:0007669"/>
    <property type="project" value="UniProtKB-KW"/>
</dbReference>
<dbReference type="Pfam" id="PF13649">
    <property type="entry name" value="Methyltransf_25"/>
    <property type="match status" value="1"/>
</dbReference>
<dbReference type="CDD" id="cd02440">
    <property type="entry name" value="AdoMet_MTases"/>
    <property type="match status" value="1"/>
</dbReference>
<dbReference type="SUPFAM" id="SSF53335">
    <property type="entry name" value="S-adenosyl-L-methionine-dependent methyltransferases"/>
    <property type="match status" value="1"/>
</dbReference>
<dbReference type="RefSeq" id="WP_053402446.1">
    <property type="nucleotide sequence ID" value="NZ_JAUKEN010000001.1"/>
</dbReference>
<dbReference type="GO" id="GO:0032259">
    <property type="term" value="P:methylation"/>
    <property type="evidence" value="ECO:0007669"/>
    <property type="project" value="UniProtKB-KW"/>
</dbReference>
<gene>
    <name evidence="3" type="ORF">AMD01_16075</name>
</gene>
<protein>
    <submittedName>
        <fullName evidence="3">Methyltransferase</fullName>
    </submittedName>
</protein>
<dbReference type="InterPro" id="IPR029063">
    <property type="entry name" value="SAM-dependent_MTases_sf"/>
</dbReference>
<keyword evidence="1 3" id="KW-0808">Transferase</keyword>
<organism evidence="3 4">
    <name type="scientific">Priestia koreensis</name>
    <dbReference type="NCBI Taxonomy" id="284581"/>
    <lineage>
        <taxon>Bacteria</taxon>
        <taxon>Bacillati</taxon>
        <taxon>Bacillota</taxon>
        <taxon>Bacilli</taxon>
        <taxon>Bacillales</taxon>
        <taxon>Bacillaceae</taxon>
        <taxon>Priestia</taxon>
    </lineage>
</organism>
<evidence type="ECO:0000256" key="1">
    <source>
        <dbReference type="ARBA" id="ARBA00022679"/>
    </source>
</evidence>
<sequence length="247" mass="28340">MTNRGSNFYDHNDVFSQYTSLRERPENANDTLEKPVMMDLLGDVRGKAILDLGCGGAQFGVDLLQEGCSFYHGIDGSKNMIDLAKQQIKHESITLERVDLEEWNPPVAQYDLVVSRLVFHYLEDLHTIFDRIHTALKPGGTIIFSVEHPVITSTLQPAGLRTSWVVDDYFSMGYRTQQWLGGSVEKYHRTLEEYFQLLQGSSFTVESLKESSPRREFFLSDETFERRKRIPLFLFLKATKKDVASNC</sequence>